<keyword evidence="1" id="KW-0862">Zinc</keyword>
<name>A0AAD9Q533_ACRCE</name>
<evidence type="ECO:0000313" key="3">
    <source>
        <dbReference type="EMBL" id="KAK2554818.1"/>
    </source>
</evidence>
<evidence type="ECO:0000313" key="4">
    <source>
        <dbReference type="Proteomes" id="UP001249851"/>
    </source>
</evidence>
<feature type="non-terminal residue" evidence="3">
    <location>
        <position position="1"/>
    </location>
</feature>
<sequence>MTHVATYQERNRVEKSSRHVSMVAKKLDLNKSSMAAMSISALASFFADEPKSINRGENHYNSKHVESFEYADGVMRGNVHASMKNRTYKTTVYINGGNIRSTKCDCARGAYKCSHAAAVVIHAIHNLSATDVECKWKMQKAPEAIKSVEELFPAPRVYDCLQREPSTDDREWLLKELRWYGRFTGMAWILSPEPVGKTQLPIPTVEEIILSPDFVASGLQTEHFLNCLKISVEHQK</sequence>
<reference evidence="3" key="2">
    <citation type="journal article" date="2023" name="Science">
        <title>Genomic signatures of disease resistance in endangered staghorn corals.</title>
        <authorList>
            <person name="Vollmer S.V."/>
            <person name="Selwyn J.D."/>
            <person name="Despard B.A."/>
            <person name="Roesel C.L."/>
        </authorList>
    </citation>
    <scope>NUCLEOTIDE SEQUENCE</scope>
    <source>
        <strain evidence="3">K2</strain>
    </source>
</reference>
<feature type="domain" description="SWIM-type" evidence="2">
    <location>
        <begin position="88"/>
        <end position="124"/>
    </location>
</feature>
<evidence type="ECO:0000259" key="2">
    <source>
        <dbReference type="PROSITE" id="PS50966"/>
    </source>
</evidence>
<keyword evidence="1" id="KW-0863">Zinc-finger</keyword>
<dbReference type="Proteomes" id="UP001249851">
    <property type="component" value="Unassembled WGS sequence"/>
</dbReference>
<proteinExistence type="predicted"/>
<dbReference type="AlphaFoldDB" id="A0AAD9Q533"/>
<dbReference type="Pfam" id="PF04434">
    <property type="entry name" value="SWIM"/>
    <property type="match status" value="1"/>
</dbReference>
<dbReference type="PROSITE" id="PS50966">
    <property type="entry name" value="ZF_SWIM"/>
    <property type="match status" value="1"/>
</dbReference>
<dbReference type="GO" id="GO:0008270">
    <property type="term" value="F:zinc ion binding"/>
    <property type="evidence" value="ECO:0007669"/>
    <property type="project" value="UniProtKB-KW"/>
</dbReference>
<gene>
    <name evidence="3" type="ORF">P5673_023790</name>
</gene>
<reference evidence="3" key="1">
    <citation type="journal article" date="2023" name="G3 (Bethesda)">
        <title>Whole genome assembly and annotation of the endangered Caribbean coral Acropora cervicornis.</title>
        <authorList>
            <person name="Selwyn J.D."/>
            <person name="Vollmer S.V."/>
        </authorList>
    </citation>
    <scope>NUCLEOTIDE SEQUENCE</scope>
    <source>
        <strain evidence="3">K2</strain>
    </source>
</reference>
<protein>
    <recommendedName>
        <fullName evidence="2">SWIM-type domain-containing protein</fullName>
    </recommendedName>
</protein>
<accession>A0AAD9Q533</accession>
<organism evidence="3 4">
    <name type="scientific">Acropora cervicornis</name>
    <name type="common">Staghorn coral</name>
    <dbReference type="NCBI Taxonomy" id="6130"/>
    <lineage>
        <taxon>Eukaryota</taxon>
        <taxon>Metazoa</taxon>
        <taxon>Cnidaria</taxon>
        <taxon>Anthozoa</taxon>
        <taxon>Hexacorallia</taxon>
        <taxon>Scleractinia</taxon>
        <taxon>Astrocoeniina</taxon>
        <taxon>Acroporidae</taxon>
        <taxon>Acropora</taxon>
    </lineage>
</organism>
<dbReference type="EMBL" id="JARQWQ010000067">
    <property type="protein sequence ID" value="KAK2554818.1"/>
    <property type="molecule type" value="Genomic_DNA"/>
</dbReference>
<keyword evidence="4" id="KW-1185">Reference proteome</keyword>
<keyword evidence="1" id="KW-0479">Metal-binding</keyword>
<comment type="caution">
    <text evidence="3">The sequence shown here is derived from an EMBL/GenBank/DDBJ whole genome shotgun (WGS) entry which is preliminary data.</text>
</comment>
<dbReference type="InterPro" id="IPR007527">
    <property type="entry name" value="Znf_SWIM"/>
</dbReference>
<evidence type="ECO:0000256" key="1">
    <source>
        <dbReference type="PROSITE-ProRule" id="PRU00325"/>
    </source>
</evidence>